<name>A0A2H1WA80_SPOFR</name>
<accession>A0A2H1WA80</accession>
<dbReference type="GO" id="GO:0006913">
    <property type="term" value="P:nucleocytoplasmic transport"/>
    <property type="evidence" value="ECO:0007669"/>
    <property type="project" value="TreeGrafter"/>
</dbReference>
<proteinExistence type="predicted"/>
<dbReference type="PANTHER" id="PTHR14494">
    <property type="entry name" value="ALADIN/ADRACALIN/AAAS"/>
    <property type="match status" value="1"/>
</dbReference>
<evidence type="ECO:0000313" key="1">
    <source>
        <dbReference type="EMBL" id="SOQ49947.1"/>
    </source>
</evidence>
<dbReference type="InterPro" id="IPR045139">
    <property type="entry name" value="Aladin"/>
</dbReference>
<dbReference type="GO" id="GO:0005643">
    <property type="term" value="C:nuclear pore"/>
    <property type="evidence" value="ECO:0007669"/>
    <property type="project" value="TreeGrafter"/>
</dbReference>
<reference evidence="1" key="1">
    <citation type="submission" date="2016-07" db="EMBL/GenBank/DDBJ databases">
        <authorList>
            <person name="Bretaudeau A."/>
        </authorList>
    </citation>
    <scope>NUCLEOTIDE SEQUENCE</scope>
    <source>
        <strain evidence="1">Rice</strain>
        <tissue evidence="1">Whole body</tissue>
    </source>
</reference>
<dbReference type="AlphaFoldDB" id="A0A2H1WA80"/>
<dbReference type="PANTHER" id="PTHR14494:SF0">
    <property type="entry name" value="ALADIN"/>
    <property type="match status" value="1"/>
</dbReference>
<sequence>MCWDPTGKYLAILFEESHLVTVFCTTKLMLQLKITPCCFVCGMDVEVPSTIAFQQNFTEGACLTIAWSSGRVQHFPIIYTDTY</sequence>
<gene>
    <name evidence="1" type="ORF">SFRICE_032593</name>
</gene>
<organism evidence="1">
    <name type="scientific">Spodoptera frugiperda</name>
    <name type="common">Fall armyworm</name>
    <dbReference type="NCBI Taxonomy" id="7108"/>
    <lineage>
        <taxon>Eukaryota</taxon>
        <taxon>Metazoa</taxon>
        <taxon>Ecdysozoa</taxon>
        <taxon>Arthropoda</taxon>
        <taxon>Hexapoda</taxon>
        <taxon>Insecta</taxon>
        <taxon>Pterygota</taxon>
        <taxon>Neoptera</taxon>
        <taxon>Endopterygota</taxon>
        <taxon>Lepidoptera</taxon>
        <taxon>Glossata</taxon>
        <taxon>Ditrysia</taxon>
        <taxon>Noctuoidea</taxon>
        <taxon>Noctuidae</taxon>
        <taxon>Amphipyrinae</taxon>
        <taxon>Spodoptera</taxon>
    </lineage>
</organism>
<dbReference type="EMBL" id="ODYU01007293">
    <property type="protein sequence ID" value="SOQ49947.1"/>
    <property type="molecule type" value="Genomic_DNA"/>
</dbReference>
<protein>
    <submittedName>
        <fullName evidence="1">SFRICE_032593</fullName>
    </submittedName>
</protein>